<dbReference type="PANTHER" id="PTHR30619">
    <property type="entry name" value="DNA INTERNALIZATION/COMPETENCE PROTEIN COMEC/REC2"/>
    <property type="match status" value="1"/>
</dbReference>
<dbReference type="InterPro" id="IPR052159">
    <property type="entry name" value="Competence_DNA_uptake"/>
</dbReference>
<dbReference type="RefSeq" id="WP_103078705.1">
    <property type="nucleotide sequence ID" value="NZ_AZRM01000023.1"/>
</dbReference>
<evidence type="ECO:0000313" key="1">
    <source>
        <dbReference type="EMBL" id="PNS00596.1"/>
    </source>
</evidence>
<dbReference type="SUPFAM" id="SSF56281">
    <property type="entry name" value="Metallo-hydrolase/oxidoreductase"/>
    <property type="match status" value="1"/>
</dbReference>
<name>A0A2K1PCV2_9BACT</name>
<dbReference type="OrthoDB" id="49316at2"/>
<comment type="caution">
    <text evidence="1">The sequence shown here is derived from an EMBL/GenBank/DDBJ whole genome shotgun (WGS) entry which is preliminary data.</text>
</comment>
<evidence type="ECO:0000313" key="2">
    <source>
        <dbReference type="Proteomes" id="UP000236199"/>
    </source>
</evidence>
<dbReference type="PANTHER" id="PTHR30619:SF1">
    <property type="entry name" value="RECOMBINATION PROTEIN 2"/>
    <property type="match status" value="1"/>
</dbReference>
<dbReference type="InterPro" id="IPR036866">
    <property type="entry name" value="RibonucZ/Hydroxyglut_hydro"/>
</dbReference>
<keyword evidence="2" id="KW-1185">Reference proteome</keyword>
<gene>
    <name evidence="1" type="ORF">X928_04835</name>
</gene>
<reference evidence="1 2" key="1">
    <citation type="submission" date="2013-12" db="EMBL/GenBank/DDBJ databases">
        <title>Comparative genomics of Petrotoga isolates.</title>
        <authorList>
            <person name="Nesbo C.L."/>
            <person name="Charchuk R."/>
            <person name="Chow K."/>
        </authorList>
    </citation>
    <scope>NUCLEOTIDE SEQUENCE [LARGE SCALE GENOMIC DNA]</scope>
    <source>
        <strain evidence="1 2">DSM 10691</strain>
    </source>
</reference>
<dbReference type="Gene3D" id="3.60.15.10">
    <property type="entry name" value="Ribonuclease Z/Hydroxyacylglutathione hydrolase-like"/>
    <property type="match status" value="1"/>
</dbReference>
<sequence length="365" mass="42360">MRAMYVSDVGDGLCMALRTSYGETIQIDCGSQQGSDVALNGLMKFYNHLSSPDIFMLSHFHLDHYNGLMLASSRGYFPMPWEIKEVYYPKIPKFREKEEFMLCLLTMNLRVFGNETGIMEYDFLKTISRITRGSFKYKPVSKGDVINIGGTTFEVLWPPPVIDEEGTLSVIRQAINDFNIAMEADEKIKELYQRVEKEGLFRAYFEQEQRSYSGERDNAGKLVNNEYKEKKLPDVVKKANDSLRKAANHLSLALFEYNGLLFLGDLEKSEIRKVVNYLESVGKKRFYVFVTPHHGTHWDNCLKKIDCIYSITSNGSKLHSHIKRGFKDISRMSFATYVNGDIVVPPFMPTRSHRFYPWWFYDDKY</sequence>
<evidence type="ECO:0008006" key="3">
    <source>
        <dbReference type="Google" id="ProtNLM"/>
    </source>
</evidence>
<proteinExistence type="predicted"/>
<dbReference type="Proteomes" id="UP000236199">
    <property type="component" value="Unassembled WGS sequence"/>
</dbReference>
<accession>A0A2K1PCV2</accession>
<protein>
    <recommendedName>
        <fullName evidence="3">Metallo-beta-lactamase domain-containing protein</fullName>
    </recommendedName>
</protein>
<organism evidence="1 2">
    <name type="scientific">Petrotoga miotherma DSM 10691</name>
    <dbReference type="NCBI Taxonomy" id="1434326"/>
    <lineage>
        <taxon>Bacteria</taxon>
        <taxon>Thermotogati</taxon>
        <taxon>Thermotogota</taxon>
        <taxon>Thermotogae</taxon>
        <taxon>Petrotogales</taxon>
        <taxon>Petrotogaceae</taxon>
        <taxon>Petrotoga</taxon>
    </lineage>
</organism>
<dbReference type="EMBL" id="AZRM01000023">
    <property type="protein sequence ID" value="PNS00596.1"/>
    <property type="molecule type" value="Genomic_DNA"/>
</dbReference>
<dbReference type="AlphaFoldDB" id="A0A2K1PCV2"/>